<accession>S9QT99</accession>
<dbReference type="HOGENOM" id="CLU_692390_0_0_5"/>
<sequence length="398" mass="40283">MRDFVADTLGTDSTQAAALAALGTLGSGVRALSANATLTAADRGQIVVVAANGVTVTLPSTADVPDGWFVVIACEVASATVAPQGTDVIGNAATSVALGANHATILVRTEEGRFVPIGVAGGVGVGLLDGSAAAPALTWQSDLDTGLWRPGPDRIGIATGGAERLRVTNTGVEITGQVSVSSPAVLFTHAGAGHQVKVNKAAASDTASLLFQTGWSGRAEMGTAGSDDFAIKVSADGSSWATALSIAGSTGAVALASGVTIGGQLAFHRGNLLGSVSQSGGVPTGAVIERGSNSNGDYVRYADGTQICWQRIVTTEGLTDNPHTNLWVSPADITWTFPAAFSVPPAVTITGTRSDRYGGCFLRGAATTTSQAYRNWATVMTSAGVNLPHSRMAIGRWF</sequence>
<proteinExistence type="predicted"/>
<dbReference type="EMBL" id="AOLV01000021">
    <property type="protein sequence ID" value="EPX84561.1"/>
    <property type="molecule type" value="Genomic_DNA"/>
</dbReference>
<reference evidence="1 2" key="1">
    <citation type="journal article" date="2013" name="Stand. Genomic Sci.">
        <title>Genome sequence of the reddish-pigmented Rubellimicrobium thermophilum type strain (DSM 16684(T)), a member of the Roseobacter clade.</title>
        <authorList>
            <person name="Fiebig A."/>
            <person name="Riedel T."/>
            <person name="Gronow S."/>
            <person name="Petersen J."/>
            <person name="Klenk H.P."/>
            <person name="Goker M."/>
        </authorList>
    </citation>
    <scope>NUCLEOTIDE SEQUENCE [LARGE SCALE GENOMIC DNA]</scope>
    <source>
        <strain evidence="1 2">DSM 16684</strain>
    </source>
</reference>
<dbReference type="Proteomes" id="UP000015346">
    <property type="component" value="Unassembled WGS sequence"/>
</dbReference>
<organism evidence="1 2">
    <name type="scientific">Rubellimicrobium thermophilum DSM 16684</name>
    <dbReference type="NCBI Taxonomy" id="1123069"/>
    <lineage>
        <taxon>Bacteria</taxon>
        <taxon>Pseudomonadati</taxon>
        <taxon>Pseudomonadota</taxon>
        <taxon>Alphaproteobacteria</taxon>
        <taxon>Rhodobacterales</taxon>
        <taxon>Roseobacteraceae</taxon>
        <taxon>Rubellimicrobium</taxon>
    </lineage>
</organism>
<keyword evidence="2" id="KW-1185">Reference proteome</keyword>
<dbReference type="AlphaFoldDB" id="S9QT99"/>
<name>S9QT99_9RHOB</name>
<dbReference type="PATRIC" id="fig|1123069.3.peg.2081"/>
<evidence type="ECO:0000313" key="1">
    <source>
        <dbReference type="EMBL" id="EPX84561.1"/>
    </source>
</evidence>
<protein>
    <submittedName>
        <fullName evidence="1">Uncharacterized protein</fullName>
    </submittedName>
</protein>
<gene>
    <name evidence="1" type="ORF">ruthe_02106</name>
</gene>
<dbReference type="STRING" id="1123069.ruthe_02106"/>
<comment type="caution">
    <text evidence="1">The sequence shown here is derived from an EMBL/GenBank/DDBJ whole genome shotgun (WGS) entry which is preliminary data.</text>
</comment>
<evidence type="ECO:0000313" key="2">
    <source>
        <dbReference type="Proteomes" id="UP000015346"/>
    </source>
</evidence>